<reference evidence="1" key="1">
    <citation type="submission" date="2017-05" db="EMBL/GenBank/DDBJ databases">
        <authorList>
            <person name="Imhoff J.F."/>
            <person name="Rahn T."/>
            <person name="Kuenzel S."/>
            <person name="Neulinger S.C."/>
        </authorList>
    </citation>
    <scope>NUCLEOTIDE SEQUENCE</scope>
    <source>
        <strain evidence="1">DSM 4395</strain>
    </source>
</reference>
<dbReference type="RefSeq" id="WP_201246619.1">
    <property type="nucleotide sequence ID" value="NZ_NHSF01000070.1"/>
</dbReference>
<protein>
    <submittedName>
        <fullName evidence="1">Uncharacterized protein</fullName>
    </submittedName>
</protein>
<keyword evidence="2" id="KW-1185">Reference proteome</keyword>
<gene>
    <name evidence="1" type="ORF">CCR82_14930</name>
</gene>
<organism evidence="1 2">
    <name type="scientific">Halochromatium salexigens</name>
    <name type="common">Chromatium salexigens</name>
    <dbReference type="NCBI Taxonomy" id="49447"/>
    <lineage>
        <taxon>Bacteria</taxon>
        <taxon>Pseudomonadati</taxon>
        <taxon>Pseudomonadota</taxon>
        <taxon>Gammaproteobacteria</taxon>
        <taxon>Chromatiales</taxon>
        <taxon>Chromatiaceae</taxon>
        <taxon>Halochromatium</taxon>
    </lineage>
</organism>
<dbReference type="EMBL" id="NHSF01000070">
    <property type="protein sequence ID" value="MBK5931782.1"/>
    <property type="molecule type" value="Genomic_DNA"/>
</dbReference>
<name>A0AAJ0UHV3_HALSE</name>
<evidence type="ECO:0000313" key="2">
    <source>
        <dbReference type="Proteomes" id="UP001296967"/>
    </source>
</evidence>
<dbReference type="AlphaFoldDB" id="A0AAJ0UHV3"/>
<comment type="caution">
    <text evidence="1">The sequence shown here is derived from an EMBL/GenBank/DDBJ whole genome shotgun (WGS) entry which is preliminary data.</text>
</comment>
<sequence>MNLKLPKTYTLLLALCMVAGPFIWLVLTEDGKRRSDLFLLHLFGHQPFNLAVAKLRPGLDEDVLLRQFPRVAFTCADVPSALGERQCEASIGSFNGIPARQARLDWKDEALVAVRIDYRGRWHEALIEDTTTRLGPPRRDRVDERTILAWRLDHGMLLAPEQLIDAEPPVLIWIAQQG</sequence>
<evidence type="ECO:0000313" key="1">
    <source>
        <dbReference type="EMBL" id="MBK5931782.1"/>
    </source>
</evidence>
<dbReference type="Proteomes" id="UP001296967">
    <property type="component" value="Unassembled WGS sequence"/>
</dbReference>
<reference evidence="1" key="2">
    <citation type="journal article" date="2020" name="Microorganisms">
        <title>Osmotic Adaptation and Compatible Solute Biosynthesis of Phototrophic Bacteria as Revealed from Genome Analyses.</title>
        <authorList>
            <person name="Imhoff J.F."/>
            <person name="Rahn T."/>
            <person name="Kunzel S."/>
            <person name="Keller A."/>
            <person name="Neulinger S.C."/>
        </authorList>
    </citation>
    <scope>NUCLEOTIDE SEQUENCE</scope>
    <source>
        <strain evidence="1">DSM 4395</strain>
    </source>
</reference>
<proteinExistence type="predicted"/>
<accession>A0AAJ0UHV3</accession>